<dbReference type="PANTHER" id="PTHR12741:SF7">
    <property type="entry name" value="CALLOSE SYNTHASE 12"/>
    <property type="match status" value="1"/>
</dbReference>
<comment type="caution">
    <text evidence="2">The sequence shown here is derived from an EMBL/GenBank/DDBJ whole genome shotgun (WGS) entry which is preliminary data.</text>
</comment>
<accession>A0A7J8YG84</accession>
<gene>
    <name evidence="2" type="ORF">Goari_021554</name>
</gene>
<evidence type="ECO:0000259" key="1">
    <source>
        <dbReference type="SMART" id="SM01205"/>
    </source>
</evidence>
<organism evidence="2 3">
    <name type="scientific">Gossypium aridum</name>
    <name type="common">American cotton</name>
    <name type="synonym">Erioxylum aridum</name>
    <dbReference type="NCBI Taxonomy" id="34290"/>
    <lineage>
        <taxon>Eukaryota</taxon>
        <taxon>Viridiplantae</taxon>
        <taxon>Streptophyta</taxon>
        <taxon>Embryophyta</taxon>
        <taxon>Tracheophyta</taxon>
        <taxon>Spermatophyta</taxon>
        <taxon>Magnoliopsida</taxon>
        <taxon>eudicotyledons</taxon>
        <taxon>Gunneridae</taxon>
        <taxon>Pentapetalae</taxon>
        <taxon>rosids</taxon>
        <taxon>malvids</taxon>
        <taxon>Malvales</taxon>
        <taxon>Malvaceae</taxon>
        <taxon>Malvoideae</taxon>
        <taxon>Gossypium</taxon>
    </lineage>
</organism>
<evidence type="ECO:0000313" key="3">
    <source>
        <dbReference type="Proteomes" id="UP000593577"/>
    </source>
</evidence>
<dbReference type="InterPro" id="IPR026899">
    <property type="entry name" value="FKS1-like_dom1"/>
</dbReference>
<dbReference type="GO" id="GO:0005886">
    <property type="term" value="C:plasma membrane"/>
    <property type="evidence" value="ECO:0007669"/>
    <property type="project" value="TreeGrafter"/>
</dbReference>
<dbReference type="EMBL" id="JABFAA010000012">
    <property type="protein sequence ID" value="MBA0698044.1"/>
    <property type="molecule type" value="Genomic_DNA"/>
</dbReference>
<dbReference type="GO" id="GO:0046527">
    <property type="term" value="F:glucosyltransferase activity"/>
    <property type="evidence" value="ECO:0007669"/>
    <property type="project" value="TreeGrafter"/>
</dbReference>
<reference evidence="2 3" key="1">
    <citation type="journal article" date="2019" name="Genome Biol. Evol.">
        <title>Insights into the evolution of the New World diploid cottons (Gossypium, subgenus Houzingenia) based on genome sequencing.</title>
        <authorList>
            <person name="Grover C.E."/>
            <person name="Arick M.A. 2nd"/>
            <person name="Thrash A."/>
            <person name="Conover J.L."/>
            <person name="Sanders W.S."/>
            <person name="Peterson D.G."/>
            <person name="Frelichowski J.E."/>
            <person name="Scheffler J.A."/>
            <person name="Scheffler B.E."/>
            <person name="Wendel J.F."/>
        </authorList>
    </citation>
    <scope>NUCLEOTIDE SEQUENCE [LARGE SCALE GENOMIC DNA]</scope>
    <source>
        <strain evidence="2">185</strain>
        <tissue evidence="2">Leaf</tissue>
    </source>
</reference>
<feature type="domain" description="1,3-beta-glucan synthase component FKS1-like" evidence="1">
    <location>
        <begin position="156"/>
        <end position="272"/>
    </location>
</feature>
<proteinExistence type="predicted"/>
<name>A0A7J8YG84_GOSAI</name>
<dbReference type="AlphaFoldDB" id="A0A7J8YG84"/>
<sequence length="298" mass="34750">MPRCYCPGSKSGRTRTTPLEDEPYNIIPVHNLLSNHPSLRFPEVRAVASTLRAVGDLRLPPHGQWHPAIDLLDWLALFFCFQHDNFKNKREHLVLHLANSQMRLSSPPKNIDTLDAGVLHTFRRKLLKNYTNWCSYLGKKSNVWISKSGHSKSDHPRELLYVGLYLLIWGESANLRFMPECICYIFHHMAMELNKILEYYIDENTGQLVMPSLLGENTFLHCVVKLIYEIVKAEVENSKNRTVPHTAWRNYDDLNDYFWSKRCFKKLKWPLDVGSKFFVTSSRSKHVGKIGFVEQRSF</sequence>
<dbReference type="SMART" id="SM01205">
    <property type="entry name" value="FKS1_dom1"/>
    <property type="match status" value="1"/>
</dbReference>
<dbReference type="Pfam" id="PF14288">
    <property type="entry name" value="FKS1_dom1"/>
    <property type="match status" value="1"/>
</dbReference>
<dbReference type="PANTHER" id="PTHR12741">
    <property type="entry name" value="LYST-INTERACTING PROTEIN LIP5 DOPAMINE RESPONSIVE PROTEIN DRG-1"/>
    <property type="match status" value="1"/>
</dbReference>
<keyword evidence="3" id="KW-1185">Reference proteome</keyword>
<dbReference type="Proteomes" id="UP000593577">
    <property type="component" value="Unassembled WGS sequence"/>
</dbReference>
<protein>
    <recommendedName>
        <fullName evidence="1">1,3-beta-glucan synthase component FKS1-like domain-containing protein</fullName>
    </recommendedName>
</protein>
<evidence type="ECO:0000313" key="2">
    <source>
        <dbReference type="EMBL" id="MBA0698044.1"/>
    </source>
</evidence>